<dbReference type="Proteomes" id="UP000007844">
    <property type="component" value="Chromosome"/>
</dbReference>
<evidence type="ECO:0000313" key="4">
    <source>
        <dbReference type="Proteomes" id="UP000007844"/>
    </source>
</evidence>
<evidence type="ECO:0000259" key="2">
    <source>
        <dbReference type="PROSITE" id="PS50110"/>
    </source>
</evidence>
<sequence>MRVLIVEDDFTSRKLLQMILSPHGECDIAVNGEECIEAFTLALDEGKPYDLVCLDIMMPQKDGHQALKEIRAIERGRGILGASETKVVMTTALDDPKNVVEAYYKGGATSYIPKPLDKHMFLHLLRNLGLIS</sequence>
<protein>
    <submittedName>
        <fullName evidence="3">Response regulator receiver protein</fullName>
    </submittedName>
</protein>
<dbReference type="SUPFAM" id="SSF52172">
    <property type="entry name" value="CheY-like"/>
    <property type="match status" value="1"/>
</dbReference>
<proteinExistence type="predicted"/>
<dbReference type="PANTHER" id="PTHR43228">
    <property type="entry name" value="TWO-COMPONENT RESPONSE REGULATOR"/>
    <property type="match status" value="1"/>
</dbReference>
<dbReference type="InterPro" id="IPR011006">
    <property type="entry name" value="CheY-like_superfamily"/>
</dbReference>
<dbReference type="InterPro" id="IPR001789">
    <property type="entry name" value="Sig_transdc_resp-reg_receiver"/>
</dbReference>
<dbReference type="STRING" id="690850.Desaf_0018"/>
<dbReference type="CDD" id="cd17546">
    <property type="entry name" value="REC_hyHK_CKI1_RcsC-like"/>
    <property type="match status" value="1"/>
</dbReference>
<dbReference type="AlphaFoldDB" id="F3YV66"/>
<dbReference type="Pfam" id="PF00072">
    <property type="entry name" value="Response_reg"/>
    <property type="match status" value="1"/>
</dbReference>
<dbReference type="RefSeq" id="WP_014258263.1">
    <property type="nucleotide sequence ID" value="NC_016629.1"/>
</dbReference>
<feature type="modified residue" description="4-aspartylphosphate" evidence="1">
    <location>
        <position position="55"/>
    </location>
</feature>
<evidence type="ECO:0000313" key="3">
    <source>
        <dbReference type="EMBL" id="EGJ48384.1"/>
    </source>
</evidence>
<dbReference type="eggNOG" id="COG0745">
    <property type="taxonomic scope" value="Bacteria"/>
</dbReference>
<dbReference type="SMART" id="SM00448">
    <property type="entry name" value="REC"/>
    <property type="match status" value="1"/>
</dbReference>
<dbReference type="HOGENOM" id="CLU_000445_69_12_7"/>
<dbReference type="InterPro" id="IPR052048">
    <property type="entry name" value="ST_Response_Regulator"/>
</dbReference>
<dbReference type="KEGG" id="daf:Desaf_0018"/>
<keyword evidence="1" id="KW-0597">Phosphoprotein</keyword>
<feature type="domain" description="Response regulatory" evidence="2">
    <location>
        <begin position="2"/>
        <end position="129"/>
    </location>
</feature>
<name>F3YV66_DESAF</name>
<organism evidence="3 4">
    <name type="scientific">Desulfocurvibacter africanus subsp. africanus str. Walvis Bay</name>
    <dbReference type="NCBI Taxonomy" id="690850"/>
    <lineage>
        <taxon>Bacteria</taxon>
        <taxon>Pseudomonadati</taxon>
        <taxon>Thermodesulfobacteriota</taxon>
        <taxon>Desulfovibrionia</taxon>
        <taxon>Desulfovibrionales</taxon>
        <taxon>Desulfovibrionaceae</taxon>
        <taxon>Desulfocurvibacter</taxon>
    </lineage>
</organism>
<dbReference type="PROSITE" id="PS50110">
    <property type="entry name" value="RESPONSE_REGULATORY"/>
    <property type="match status" value="1"/>
</dbReference>
<keyword evidence="4" id="KW-1185">Reference proteome</keyword>
<dbReference type="PANTHER" id="PTHR43228:SF1">
    <property type="entry name" value="TWO-COMPONENT RESPONSE REGULATOR ARR22"/>
    <property type="match status" value="1"/>
</dbReference>
<dbReference type="EMBL" id="CP003221">
    <property type="protein sequence ID" value="EGJ48384.1"/>
    <property type="molecule type" value="Genomic_DNA"/>
</dbReference>
<dbReference type="GO" id="GO:0000160">
    <property type="term" value="P:phosphorelay signal transduction system"/>
    <property type="evidence" value="ECO:0007669"/>
    <property type="project" value="InterPro"/>
</dbReference>
<evidence type="ECO:0000256" key="1">
    <source>
        <dbReference type="PROSITE-ProRule" id="PRU00169"/>
    </source>
</evidence>
<dbReference type="Gene3D" id="3.40.50.2300">
    <property type="match status" value="1"/>
</dbReference>
<reference evidence="3 4" key="1">
    <citation type="journal article" date="2011" name="J. Bacteriol.">
        <title>Genome sequence of the mercury-methylating and pleomorphic Desulfovibrio africanus Strain Walvis Bay.</title>
        <authorList>
            <person name="Brown S.D."/>
            <person name="Wall J.D."/>
            <person name="Kucken A.M."/>
            <person name="Gilmour C.C."/>
            <person name="Podar M."/>
            <person name="Brandt C.C."/>
            <person name="Teshima H."/>
            <person name="Detter J.C."/>
            <person name="Han C.S."/>
            <person name="Land M.L."/>
            <person name="Lucas S."/>
            <person name="Han J."/>
            <person name="Pennacchio L."/>
            <person name="Nolan M."/>
            <person name="Pitluck S."/>
            <person name="Woyke T."/>
            <person name="Goodwin L."/>
            <person name="Palumbo A.V."/>
            <person name="Elias D.A."/>
        </authorList>
    </citation>
    <scope>NUCLEOTIDE SEQUENCE [LARGE SCALE GENOMIC DNA]</scope>
    <source>
        <strain evidence="3 4">Walvis Bay</strain>
    </source>
</reference>
<accession>F3YV66</accession>
<gene>
    <name evidence="3" type="ORF">Desaf_0018</name>
</gene>